<gene>
    <name evidence="1" type="ORF">FEA48_21110</name>
</gene>
<organism evidence="1 2">
    <name type="scientific">Pseudomonas nitroreducens</name>
    <dbReference type="NCBI Taxonomy" id="46680"/>
    <lineage>
        <taxon>Bacteria</taxon>
        <taxon>Pseudomonadati</taxon>
        <taxon>Pseudomonadota</taxon>
        <taxon>Gammaproteobacteria</taxon>
        <taxon>Pseudomonadales</taxon>
        <taxon>Pseudomonadaceae</taxon>
        <taxon>Pseudomonas</taxon>
    </lineage>
</organism>
<dbReference type="AlphaFoldDB" id="A0A5R9A0M5"/>
<sequence>MNDAEKQLLTALRTTSFNNAGIADRLILLAKRYPALARELREMAGQLEQDADTLEAFVQEIHEGRIVRSS</sequence>
<protein>
    <submittedName>
        <fullName evidence="1">Uncharacterized protein</fullName>
    </submittedName>
</protein>
<evidence type="ECO:0000313" key="2">
    <source>
        <dbReference type="Proteomes" id="UP000307510"/>
    </source>
</evidence>
<reference evidence="1 2" key="1">
    <citation type="submission" date="2019-05" db="EMBL/GenBank/DDBJ databases">
        <authorList>
            <person name="Moore K."/>
            <person name="O'Neill P."/>
            <person name="Farbos A."/>
            <person name="Studholme D.J."/>
        </authorList>
    </citation>
    <scope>NUCLEOTIDE SEQUENCE [LARGE SCALE GENOMIC DNA]</scope>
    <source>
        <strain evidence="1 2">DSM 9128</strain>
    </source>
</reference>
<dbReference type="EMBL" id="VASG01000006">
    <property type="protein sequence ID" value="TLP71326.1"/>
    <property type="molecule type" value="Genomic_DNA"/>
</dbReference>
<evidence type="ECO:0000313" key="1">
    <source>
        <dbReference type="EMBL" id="TLP71326.1"/>
    </source>
</evidence>
<reference evidence="2" key="2">
    <citation type="submission" date="2019-06" db="EMBL/GenBank/DDBJ databases">
        <title>AzeR, a transcriptional regulator that responds to azelaic acid in Pseudomonas nitroreducens.</title>
        <authorList>
            <person name="Bez C."/>
            <person name="Javvadi S.G."/>
            <person name="Bertani I."/>
            <person name="Devescovi G."/>
            <person name="Studholme D.J."/>
            <person name="Geller A."/>
            <person name="Levy A."/>
            <person name="Venturi V."/>
        </authorList>
    </citation>
    <scope>NUCLEOTIDE SEQUENCE [LARGE SCALE GENOMIC DNA]</scope>
    <source>
        <strain evidence="2">DSM 9128</strain>
    </source>
</reference>
<dbReference type="Proteomes" id="UP000307510">
    <property type="component" value="Unassembled WGS sequence"/>
</dbReference>
<accession>A0A5R9A0M5</accession>
<proteinExistence type="predicted"/>
<name>A0A5R9A0M5_PSENT</name>
<comment type="caution">
    <text evidence="1">The sequence shown here is derived from an EMBL/GenBank/DDBJ whole genome shotgun (WGS) entry which is preliminary data.</text>
</comment>
<dbReference type="RefSeq" id="WP_138215526.1">
    <property type="nucleotide sequence ID" value="NZ_VASG01000006.1"/>
</dbReference>